<sequence length="866" mass="96045">MSGPSEPLLLSHIGVDDSNVDHKTRPEALTFDSIVEHSLSDFGFWQLFQVILVGLTLLFDAQQIFITVYTDAYPTGRHTSAFYIGGIVGGFVLALIPNGFLGRKKLVFLSTFATSEHDYRRILKNPPIIMLSVTAVSVVFSTNVWIYTVLKSVNGFSKSQTWSYAMVLISERVSTKWRPRATMIPFTFFVLGFMSLSGVAYLAQHSSWRFPYLYTAVPALLYCIFLYLFALESPRWLHLQGNDEEAIKVLKSMSSKNKTYLESLVSQLPTEQETSEELLSGGSLPSFVITPIILERVNRRSSVLVNTLLGGASGVLCFVLSVLGKTGIAFAFELATFFCARIGFNLMAVYMVEMFPTCVRSSATMMFRQALVVGGACCPLIASIGRDLPSVSFAIFGIAMSGLGLFVLILPETKDAYPTWHCVNHTICDHSTSDICKLPRSAWEWDGGSKDKTVISEFGLECSSSLLRGMPSSAFYIGAIVGGFFLALIPAGSLGRKKLVLFSTFAMSVTSIFVVFSTNVWIYTTLKFAIGFTRSQTWSYALVLISERVPTKWRPRVTMIPFTLFVLGFMSLSGVAYLARHSSWRYLYLYTAVPATFYCIFLYLFALESPRWLHLQGNNEEAIVVLKSLSSKNKAYLESLVSKLPLEQETVEALPRYSIKDFFFRKWAFRRILVVMVILFGMGMSYYGVPLAARDIDVNIYLSETLNAVVELPTFIITPFILERVNRRSSVLVNTLLGGASGVLCFVLSVFGKTGIAFAFELGTFFCARTGFNLMAVYMVEMFPTCVRSSATMMFRQALVVGGACCPLIASIGRDLPSVSFAIFGVAMSGLGLFVLILPETKGSSLCDTMEEQEKRDQTINTSNCC</sequence>
<feature type="transmembrane region" description="Helical" evidence="5">
    <location>
        <begin position="819"/>
        <end position="838"/>
    </location>
</feature>
<dbReference type="SUPFAM" id="SSF103473">
    <property type="entry name" value="MFS general substrate transporter"/>
    <property type="match status" value="2"/>
</dbReference>
<dbReference type="Gene3D" id="1.20.1250.20">
    <property type="entry name" value="MFS general substrate transporter like domains"/>
    <property type="match status" value="3"/>
</dbReference>
<evidence type="ECO:0000313" key="8">
    <source>
        <dbReference type="Proteomes" id="UP000712600"/>
    </source>
</evidence>
<dbReference type="Pfam" id="PF00083">
    <property type="entry name" value="Sugar_tr"/>
    <property type="match status" value="2"/>
</dbReference>
<feature type="transmembrane region" description="Helical" evidence="5">
    <location>
        <begin position="303"/>
        <end position="323"/>
    </location>
</feature>
<evidence type="ECO:0000256" key="5">
    <source>
        <dbReference type="SAM" id="Phobius"/>
    </source>
</evidence>
<feature type="transmembrane region" description="Helical" evidence="5">
    <location>
        <begin position="329"/>
        <end position="353"/>
    </location>
</feature>
<feature type="transmembrane region" description="Helical" evidence="5">
    <location>
        <begin position="128"/>
        <end position="150"/>
    </location>
</feature>
<feature type="transmembrane region" description="Helical" evidence="5">
    <location>
        <begin position="210"/>
        <end position="230"/>
    </location>
</feature>
<accession>A0A8S9SA81</accession>
<feature type="transmembrane region" description="Helical" evidence="5">
    <location>
        <begin position="585"/>
        <end position="606"/>
    </location>
</feature>
<feature type="transmembrane region" description="Helical" evidence="5">
    <location>
        <begin position="668"/>
        <end position="688"/>
    </location>
</feature>
<feature type="transmembrane region" description="Helical" evidence="5">
    <location>
        <begin position="182"/>
        <end position="204"/>
    </location>
</feature>
<feature type="transmembrane region" description="Helical" evidence="5">
    <location>
        <begin position="757"/>
        <end position="781"/>
    </location>
</feature>
<evidence type="ECO:0000256" key="2">
    <source>
        <dbReference type="ARBA" id="ARBA00022692"/>
    </source>
</evidence>
<comment type="caution">
    <text evidence="7">The sequence shown here is derived from an EMBL/GenBank/DDBJ whole genome shotgun (WGS) entry which is preliminary data.</text>
</comment>
<name>A0A8S9SA81_BRACR</name>
<feature type="transmembrane region" description="Helical" evidence="5">
    <location>
        <begin position="731"/>
        <end position="751"/>
    </location>
</feature>
<evidence type="ECO:0000256" key="4">
    <source>
        <dbReference type="ARBA" id="ARBA00023136"/>
    </source>
</evidence>
<keyword evidence="2 5" id="KW-0812">Transmembrane</keyword>
<dbReference type="CDD" id="cd17378">
    <property type="entry name" value="MFS_OCT_plant"/>
    <property type="match status" value="1"/>
</dbReference>
<reference evidence="7" key="1">
    <citation type="submission" date="2019-12" db="EMBL/GenBank/DDBJ databases">
        <title>Genome sequencing and annotation of Brassica cretica.</title>
        <authorList>
            <person name="Studholme D.J."/>
            <person name="Sarris P."/>
        </authorList>
    </citation>
    <scope>NUCLEOTIDE SEQUENCE</scope>
    <source>
        <strain evidence="7">PFS-109/04</strain>
        <tissue evidence="7">Leaf</tissue>
    </source>
</reference>
<feature type="transmembrane region" description="Helical" evidence="5">
    <location>
        <begin position="47"/>
        <end position="69"/>
    </location>
</feature>
<dbReference type="GO" id="GO:0022857">
    <property type="term" value="F:transmembrane transporter activity"/>
    <property type="evidence" value="ECO:0007669"/>
    <property type="project" value="InterPro"/>
</dbReference>
<evidence type="ECO:0000259" key="6">
    <source>
        <dbReference type="PROSITE" id="PS50850"/>
    </source>
</evidence>
<dbReference type="GO" id="GO:0016020">
    <property type="term" value="C:membrane"/>
    <property type="evidence" value="ECO:0007669"/>
    <property type="project" value="UniProtKB-SubCell"/>
</dbReference>
<gene>
    <name evidence="7" type="ORF">F2Q69_00026852</name>
</gene>
<protein>
    <recommendedName>
        <fullName evidence="6">Major facilitator superfamily (MFS) profile domain-containing protein</fullName>
    </recommendedName>
</protein>
<proteinExistence type="predicted"/>
<evidence type="ECO:0000313" key="7">
    <source>
        <dbReference type="EMBL" id="KAF3588804.1"/>
    </source>
</evidence>
<dbReference type="InterPro" id="IPR036259">
    <property type="entry name" value="MFS_trans_sf"/>
</dbReference>
<feature type="transmembrane region" description="Helical" evidence="5">
    <location>
        <begin position="81"/>
        <end position="101"/>
    </location>
</feature>
<feature type="transmembrane region" description="Helical" evidence="5">
    <location>
        <begin position="793"/>
        <end position="813"/>
    </location>
</feature>
<keyword evidence="4 5" id="KW-0472">Membrane</keyword>
<dbReference type="EMBL" id="QGKX02000088">
    <property type="protein sequence ID" value="KAF3588804.1"/>
    <property type="molecule type" value="Genomic_DNA"/>
</dbReference>
<dbReference type="InterPro" id="IPR020846">
    <property type="entry name" value="MFS_dom"/>
</dbReference>
<feature type="transmembrane region" description="Helical" evidence="5">
    <location>
        <begin position="499"/>
        <end position="524"/>
    </location>
</feature>
<dbReference type="PANTHER" id="PTHR24064">
    <property type="entry name" value="SOLUTE CARRIER FAMILY 22 MEMBER"/>
    <property type="match status" value="1"/>
</dbReference>
<feature type="transmembrane region" description="Helical" evidence="5">
    <location>
        <begin position="557"/>
        <end position="579"/>
    </location>
</feature>
<comment type="subcellular location">
    <subcellularLocation>
        <location evidence="1">Membrane</location>
        <topology evidence="1">Multi-pass membrane protein</topology>
    </subcellularLocation>
</comment>
<feature type="transmembrane region" description="Helical" evidence="5">
    <location>
        <begin position="391"/>
        <end position="410"/>
    </location>
</feature>
<dbReference type="InterPro" id="IPR005828">
    <property type="entry name" value="MFS_sugar_transport-like"/>
</dbReference>
<keyword evidence="3 5" id="KW-1133">Transmembrane helix</keyword>
<feature type="domain" description="Major facilitator superfamily (MFS) profile" evidence="6">
    <location>
        <begin position="390"/>
        <end position="842"/>
    </location>
</feature>
<evidence type="ECO:0000256" key="3">
    <source>
        <dbReference type="ARBA" id="ARBA00022989"/>
    </source>
</evidence>
<evidence type="ECO:0000256" key="1">
    <source>
        <dbReference type="ARBA" id="ARBA00004141"/>
    </source>
</evidence>
<organism evidence="7 8">
    <name type="scientific">Brassica cretica</name>
    <name type="common">Mustard</name>
    <dbReference type="NCBI Taxonomy" id="69181"/>
    <lineage>
        <taxon>Eukaryota</taxon>
        <taxon>Viridiplantae</taxon>
        <taxon>Streptophyta</taxon>
        <taxon>Embryophyta</taxon>
        <taxon>Tracheophyta</taxon>
        <taxon>Spermatophyta</taxon>
        <taxon>Magnoliopsida</taxon>
        <taxon>eudicotyledons</taxon>
        <taxon>Gunneridae</taxon>
        <taxon>Pentapetalae</taxon>
        <taxon>rosids</taxon>
        <taxon>malvids</taxon>
        <taxon>Brassicales</taxon>
        <taxon>Brassicaceae</taxon>
        <taxon>Brassiceae</taxon>
        <taxon>Brassica</taxon>
    </lineage>
</organism>
<dbReference type="AlphaFoldDB" id="A0A8S9SA81"/>
<dbReference type="PROSITE" id="PS50850">
    <property type="entry name" value="MFS"/>
    <property type="match status" value="1"/>
</dbReference>
<dbReference type="Proteomes" id="UP000712600">
    <property type="component" value="Unassembled WGS sequence"/>
</dbReference>
<feature type="transmembrane region" description="Helical" evidence="5">
    <location>
        <begin position="474"/>
        <end position="493"/>
    </location>
</feature>